<name>A0AAN8Y1F5_SOLBU</name>
<organism evidence="1 2">
    <name type="scientific">Solanum bulbocastanum</name>
    <name type="common">Wild potato</name>
    <dbReference type="NCBI Taxonomy" id="147425"/>
    <lineage>
        <taxon>Eukaryota</taxon>
        <taxon>Viridiplantae</taxon>
        <taxon>Streptophyta</taxon>
        <taxon>Embryophyta</taxon>
        <taxon>Tracheophyta</taxon>
        <taxon>Spermatophyta</taxon>
        <taxon>Magnoliopsida</taxon>
        <taxon>eudicotyledons</taxon>
        <taxon>Gunneridae</taxon>
        <taxon>Pentapetalae</taxon>
        <taxon>asterids</taxon>
        <taxon>lamiids</taxon>
        <taxon>Solanales</taxon>
        <taxon>Solanaceae</taxon>
        <taxon>Solanoideae</taxon>
        <taxon>Solaneae</taxon>
        <taxon>Solanum</taxon>
    </lineage>
</organism>
<dbReference type="AlphaFoldDB" id="A0AAN8Y1F5"/>
<evidence type="ECO:0000313" key="2">
    <source>
        <dbReference type="Proteomes" id="UP001371456"/>
    </source>
</evidence>
<keyword evidence="2" id="KW-1185">Reference proteome</keyword>
<sequence length="82" mass="9445">MKVKVKTGEKGDEPLSLVSMASSNQTKWRSFSPSWLLCTIAEKKRPRLMHWVTCVKTIQKETTTCLWTKVALELWDMFGLAQ</sequence>
<reference evidence="1 2" key="1">
    <citation type="submission" date="2024-02" db="EMBL/GenBank/DDBJ databases">
        <title>de novo genome assembly of Solanum bulbocastanum strain 11H21.</title>
        <authorList>
            <person name="Hosaka A.J."/>
        </authorList>
    </citation>
    <scope>NUCLEOTIDE SEQUENCE [LARGE SCALE GENOMIC DNA]</scope>
    <source>
        <tissue evidence="1">Young leaves</tissue>
    </source>
</reference>
<protein>
    <submittedName>
        <fullName evidence="1">Uncharacterized protein</fullName>
    </submittedName>
</protein>
<comment type="caution">
    <text evidence="1">The sequence shown here is derived from an EMBL/GenBank/DDBJ whole genome shotgun (WGS) entry which is preliminary data.</text>
</comment>
<dbReference type="EMBL" id="JBANQN010000011">
    <property type="protein sequence ID" value="KAK6775706.1"/>
    <property type="molecule type" value="Genomic_DNA"/>
</dbReference>
<evidence type="ECO:0000313" key="1">
    <source>
        <dbReference type="EMBL" id="KAK6775706.1"/>
    </source>
</evidence>
<proteinExistence type="predicted"/>
<gene>
    <name evidence="1" type="ORF">RDI58_026707</name>
</gene>
<accession>A0AAN8Y1F5</accession>
<dbReference type="Proteomes" id="UP001371456">
    <property type="component" value="Unassembled WGS sequence"/>
</dbReference>